<comment type="caution">
    <text evidence="7">The sequence shown here is derived from an EMBL/GenBank/DDBJ whole genome shotgun (WGS) entry which is preliminary data.</text>
</comment>
<keyword evidence="3 5" id="KW-0378">Hydrolase</keyword>
<dbReference type="Pfam" id="PF00082">
    <property type="entry name" value="Peptidase_S8"/>
    <property type="match status" value="1"/>
</dbReference>
<reference evidence="7 8" key="1">
    <citation type="submission" date="2015-12" db="EMBL/GenBank/DDBJ databases">
        <title>The genome of Folsomia candida.</title>
        <authorList>
            <person name="Faddeeva A."/>
            <person name="Derks M.F."/>
            <person name="Anvar Y."/>
            <person name="Smit S."/>
            <person name="Van Straalen N."/>
            <person name="Roelofs D."/>
        </authorList>
    </citation>
    <scope>NUCLEOTIDE SEQUENCE [LARGE SCALE GENOMIC DNA]</scope>
    <source>
        <strain evidence="7 8">VU population</strain>
        <tissue evidence="7">Whole body</tissue>
    </source>
</reference>
<dbReference type="OMA" id="INTWHAM"/>
<dbReference type="EMBL" id="LNIX01000016">
    <property type="protein sequence ID" value="OXA46248.1"/>
    <property type="molecule type" value="Genomic_DNA"/>
</dbReference>
<dbReference type="InterPro" id="IPR051048">
    <property type="entry name" value="Peptidase_S8/S53_subtilisin"/>
</dbReference>
<dbReference type="Gene3D" id="3.40.50.200">
    <property type="entry name" value="Peptidase S8/S53 domain"/>
    <property type="match status" value="1"/>
</dbReference>
<proteinExistence type="inferred from homology"/>
<dbReference type="PRINTS" id="PR00723">
    <property type="entry name" value="SUBTILISIN"/>
</dbReference>
<keyword evidence="4 5" id="KW-0720">Serine protease</keyword>
<comment type="similarity">
    <text evidence="1 5">Belongs to the peptidase S8 family.</text>
</comment>
<dbReference type="Proteomes" id="UP000198287">
    <property type="component" value="Unassembled WGS sequence"/>
</dbReference>
<protein>
    <submittedName>
        <fullName evidence="7">Bacillopeptidase F</fullName>
    </submittedName>
</protein>
<feature type="active site" description="Charge relay system" evidence="5">
    <location>
        <position position="246"/>
    </location>
</feature>
<dbReference type="InterPro" id="IPR000209">
    <property type="entry name" value="Peptidase_S8/S53_dom"/>
</dbReference>
<evidence type="ECO:0000256" key="2">
    <source>
        <dbReference type="ARBA" id="ARBA00022670"/>
    </source>
</evidence>
<feature type="domain" description="Peptidase S8/S53" evidence="6">
    <location>
        <begin position="199"/>
        <end position="449"/>
    </location>
</feature>
<dbReference type="GO" id="GO:0004252">
    <property type="term" value="F:serine-type endopeptidase activity"/>
    <property type="evidence" value="ECO:0007669"/>
    <property type="project" value="UniProtKB-UniRule"/>
</dbReference>
<dbReference type="OrthoDB" id="1740355at2759"/>
<dbReference type="PROSITE" id="PS51892">
    <property type="entry name" value="SUBTILASE"/>
    <property type="match status" value="1"/>
</dbReference>
<dbReference type="InterPro" id="IPR036852">
    <property type="entry name" value="Peptidase_S8/S53_dom_sf"/>
</dbReference>
<name>A0A226DML1_FOLCA</name>
<dbReference type="PROSITE" id="PS00138">
    <property type="entry name" value="SUBTILASE_SER"/>
    <property type="match status" value="1"/>
</dbReference>
<keyword evidence="8" id="KW-1185">Reference proteome</keyword>
<dbReference type="InterPro" id="IPR023828">
    <property type="entry name" value="Peptidase_S8_Ser-AS"/>
</dbReference>
<evidence type="ECO:0000256" key="3">
    <source>
        <dbReference type="ARBA" id="ARBA00022801"/>
    </source>
</evidence>
<evidence type="ECO:0000313" key="7">
    <source>
        <dbReference type="EMBL" id="OXA46248.1"/>
    </source>
</evidence>
<gene>
    <name evidence="7" type="ORF">Fcan01_19325</name>
</gene>
<dbReference type="PANTHER" id="PTHR43399">
    <property type="entry name" value="SUBTILISIN-RELATED"/>
    <property type="match status" value="1"/>
</dbReference>
<dbReference type="PANTHER" id="PTHR43399:SF4">
    <property type="entry name" value="CELL WALL-ASSOCIATED PROTEASE"/>
    <property type="match status" value="1"/>
</dbReference>
<dbReference type="InterPro" id="IPR015500">
    <property type="entry name" value="Peptidase_S8_subtilisin-rel"/>
</dbReference>
<sequence>MHILYKPHLVLYLNHFTITFTKTDDTETHIQQVSNETMALSRFNPYLKFHPSPRRPVAMSKFLLFLALFAATAAHAASSSKIEPRLAATLAYSSSPASVLVSFPGTTGPVLVFFEKTAFTSRVFWITNQIYVRNADAVLVSKLAGLPSVSEISQEFQVSFIPHHNEGLNPARKAGILAEWGIEHIEAPAAWALPGGNNGTGVIVANIDTGVHATHIDLADNFVGTNYGWRDVTLFGSETPRDDNGHGTHTMGTIVGANGIGVTPGARWMACKALNAQGSGTNAGLISCGQWVACPTLPNGGSPDCTRIPHVVSNSWGGGQANDEVINTWHAMGIVPVFANGNSGPACTTTWSPADSLAWVIAVGATIDTNGLLSFSKGPTIGGRPKPDISAPGQNIRSAWNSPGNNAYDTISGTSNAAPHVAGVAALLKAHNASLTWEQINANMNGNANTENVVPTGQNCGGIGESIFPDMAFGSGIVKPRVSLAAAIAGK</sequence>
<organism evidence="7 8">
    <name type="scientific">Folsomia candida</name>
    <name type="common">Springtail</name>
    <dbReference type="NCBI Taxonomy" id="158441"/>
    <lineage>
        <taxon>Eukaryota</taxon>
        <taxon>Metazoa</taxon>
        <taxon>Ecdysozoa</taxon>
        <taxon>Arthropoda</taxon>
        <taxon>Hexapoda</taxon>
        <taxon>Collembola</taxon>
        <taxon>Entomobryomorpha</taxon>
        <taxon>Isotomoidea</taxon>
        <taxon>Isotomidae</taxon>
        <taxon>Proisotominae</taxon>
        <taxon>Folsomia</taxon>
    </lineage>
</organism>
<feature type="active site" description="Charge relay system" evidence="5">
    <location>
        <position position="208"/>
    </location>
</feature>
<evidence type="ECO:0000259" key="6">
    <source>
        <dbReference type="Pfam" id="PF00082"/>
    </source>
</evidence>
<dbReference type="GO" id="GO:0006508">
    <property type="term" value="P:proteolysis"/>
    <property type="evidence" value="ECO:0007669"/>
    <property type="project" value="UniProtKB-KW"/>
</dbReference>
<evidence type="ECO:0000256" key="4">
    <source>
        <dbReference type="ARBA" id="ARBA00022825"/>
    </source>
</evidence>
<keyword evidence="2 5" id="KW-0645">Protease</keyword>
<accession>A0A226DML1</accession>
<evidence type="ECO:0000256" key="5">
    <source>
        <dbReference type="PROSITE-ProRule" id="PRU01240"/>
    </source>
</evidence>
<dbReference type="SUPFAM" id="SSF52743">
    <property type="entry name" value="Subtilisin-like"/>
    <property type="match status" value="1"/>
</dbReference>
<evidence type="ECO:0000256" key="1">
    <source>
        <dbReference type="ARBA" id="ARBA00011073"/>
    </source>
</evidence>
<evidence type="ECO:0000313" key="8">
    <source>
        <dbReference type="Proteomes" id="UP000198287"/>
    </source>
</evidence>
<dbReference type="AlphaFoldDB" id="A0A226DML1"/>
<feature type="active site" description="Charge relay system" evidence="5">
    <location>
        <position position="415"/>
    </location>
</feature>